<feature type="compositionally biased region" description="Polar residues" evidence="2">
    <location>
        <begin position="346"/>
        <end position="358"/>
    </location>
</feature>
<feature type="transmembrane region" description="Helical" evidence="3">
    <location>
        <begin position="63"/>
        <end position="84"/>
    </location>
</feature>
<reference evidence="4 5" key="1">
    <citation type="submission" date="2014-06" db="EMBL/GenBank/DDBJ databases">
        <authorList>
            <person name="Swart Estienne"/>
        </authorList>
    </citation>
    <scope>NUCLEOTIDE SEQUENCE [LARGE SCALE GENOMIC DNA]</scope>
    <source>
        <strain evidence="4 5">130c</strain>
    </source>
</reference>
<feature type="transmembrane region" description="Helical" evidence="3">
    <location>
        <begin position="128"/>
        <end position="151"/>
    </location>
</feature>
<evidence type="ECO:0000256" key="1">
    <source>
        <dbReference type="SAM" id="Coils"/>
    </source>
</evidence>
<keyword evidence="3" id="KW-1133">Transmembrane helix</keyword>
<dbReference type="Proteomes" id="UP000039865">
    <property type="component" value="Unassembled WGS sequence"/>
</dbReference>
<keyword evidence="5" id="KW-1185">Reference proteome</keyword>
<feature type="transmembrane region" description="Helical" evidence="3">
    <location>
        <begin position="157"/>
        <end position="176"/>
    </location>
</feature>
<keyword evidence="1" id="KW-0175">Coiled coil</keyword>
<feature type="coiled-coil region" evidence="1">
    <location>
        <begin position="84"/>
        <end position="111"/>
    </location>
</feature>
<accession>A0A078AW07</accession>
<evidence type="ECO:0000256" key="3">
    <source>
        <dbReference type="SAM" id="Phobius"/>
    </source>
</evidence>
<dbReference type="EMBL" id="CCKQ01014500">
    <property type="protein sequence ID" value="CDW86271.1"/>
    <property type="molecule type" value="Genomic_DNA"/>
</dbReference>
<dbReference type="AlphaFoldDB" id="A0A078AW07"/>
<dbReference type="InParanoid" id="A0A078AW07"/>
<protein>
    <recommendedName>
        <fullName evidence="6">Transmembrane protein</fullName>
    </recommendedName>
</protein>
<organism evidence="4 5">
    <name type="scientific">Stylonychia lemnae</name>
    <name type="common">Ciliate</name>
    <dbReference type="NCBI Taxonomy" id="5949"/>
    <lineage>
        <taxon>Eukaryota</taxon>
        <taxon>Sar</taxon>
        <taxon>Alveolata</taxon>
        <taxon>Ciliophora</taxon>
        <taxon>Intramacronucleata</taxon>
        <taxon>Spirotrichea</taxon>
        <taxon>Stichotrichia</taxon>
        <taxon>Sporadotrichida</taxon>
        <taxon>Oxytrichidae</taxon>
        <taxon>Stylonychinae</taxon>
        <taxon>Stylonychia</taxon>
    </lineage>
</organism>
<evidence type="ECO:0008006" key="6">
    <source>
        <dbReference type="Google" id="ProtNLM"/>
    </source>
</evidence>
<keyword evidence="3" id="KW-0472">Membrane</keyword>
<gene>
    <name evidence="4" type="primary">Contig8676.g9264</name>
    <name evidence="4" type="ORF">STYLEM_15364</name>
</gene>
<evidence type="ECO:0000313" key="5">
    <source>
        <dbReference type="Proteomes" id="UP000039865"/>
    </source>
</evidence>
<sequence>MEEIIEPHNTEQIAESAPVRSLVDGPPPEQTFDPYNLEHYRSPRANELLKLVQPYKKFEQTDMYMIAGVFLIGFVFALVLSNYYKAKNQKINQINAQFQGLKGEYELVQKRLGRYIQWKYRVKLAEKIYYILLLSLAFLFYKSPSLLSYTFTEIPQYSIPFFTLSIISFHLVSLYLDKKEKDQEKRHKKLKDQLKDTKRLLISHMDPIMIQTVKEIVRKDMRREIEQMKNSDQGCSVKCKLINEMLKKDLGRNKVIVNEFIQFKWCDTCQNAQPGAVQVCHAGCGQKVFKRCLPLMKDYGEMDQDISKMKAEIADITNASLKFSEFQKAKKELEYEESKKMSQTYSMLNTGSNLNEKSSAPAGRTSGRL</sequence>
<proteinExistence type="predicted"/>
<feature type="region of interest" description="Disordered" evidence="2">
    <location>
        <begin position="346"/>
        <end position="369"/>
    </location>
</feature>
<keyword evidence="3" id="KW-0812">Transmembrane</keyword>
<name>A0A078AW07_STYLE</name>
<evidence type="ECO:0000256" key="2">
    <source>
        <dbReference type="SAM" id="MobiDB-lite"/>
    </source>
</evidence>
<evidence type="ECO:0000313" key="4">
    <source>
        <dbReference type="EMBL" id="CDW86271.1"/>
    </source>
</evidence>